<dbReference type="AlphaFoldDB" id="A0A7E4V4G7"/>
<accession>A0A7E4V4G7</accession>
<proteinExistence type="predicted"/>
<reference evidence="3" key="2">
    <citation type="submission" date="2020-10" db="UniProtKB">
        <authorList>
            <consortium name="WormBaseParasite"/>
        </authorList>
    </citation>
    <scope>IDENTIFICATION</scope>
</reference>
<organism evidence="2 3">
    <name type="scientific">Panagrellus redivivus</name>
    <name type="common">Microworm</name>
    <dbReference type="NCBI Taxonomy" id="6233"/>
    <lineage>
        <taxon>Eukaryota</taxon>
        <taxon>Metazoa</taxon>
        <taxon>Ecdysozoa</taxon>
        <taxon>Nematoda</taxon>
        <taxon>Chromadorea</taxon>
        <taxon>Rhabditida</taxon>
        <taxon>Tylenchina</taxon>
        <taxon>Panagrolaimomorpha</taxon>
        <taxon>Panagrolaimoidea</taxon>
        <taxon>Panagrolaimidae</taxon>
        <taxon>Panagrellus</taxon>
    </lineage>
</organism>
<evidence type="ECO:0000256" key="1">
    <source>
        <dbReference type="SAM" id="MobiDB-lite"/>
    </source>
</evidence>
<name>A0A7E4V4G7_PANRE</name>
<protein>
    <submittedName>
        <fullName evidence="3">UBX domain-containing protein</fullName>
    </submittedName>
</protein>
<sequence>MEGKVQRLLILWVFANFHKDANEAGFLRPSFAVANDNGVRFIPDDGSALDFVRQLRDPLPDNDTVPVAEDSRDEEPVNTEDLNETKR</sequence>
<evidence type="ECO:0000313" key="2">
    <source>
        <dbReference type="Proteomes" id="UP000492821"/>
    </source>
</evidence>
<evidence type="ECO:0000313" key="3">
    <source>
        <dbReference type="WBParaSite" id="Pan_g15962.t1"/>
    </source>
</evidence>
<feature type="region of interest" description="Disordered" evidence="1">
    <location>
        <begin position="57"/>
        <end position="87"/>
    </location>
</feature>
<dbReference type="Proteomes" id="UP000492821">
    <property type="component" value="Unassembled WGS sequence"/>
</dbReference>
<keyword evidence="2" id="KW-1185">Reference proteome</keyword>
<dbReference type="WBParaSite" id="Pan_g15962.t1">
    <property type="protein sequence ID" value="Pan_g15962.t1"/>
    <property type="gene ID" value="Pan_g15962"/>
</dbReference>
<reference evidence="2" key="1">
    <citation type="journal article" date="2013" name="Genetics">
        <title>The draft genome and transcriptome of Panagrellus redivivus are shaped by the harsh demands of a free-living lifestyle.</title>
        <authorList>
            <person name="Srinivasan J."/>
            <person name="Dillman A.R."/>
            <person name="Macchietto M.G."/>
            <person name="Heikkinen L."/>
            <person name="Lakso M."/>
            <person name="Fracchia K.M."/>
            <person name="Antoshechkin I."/>
            <person name="Mortazavi A."/>
            <person name="Wong G."/>
            <person name="Sternberg P.W."/>
        </authorList>
    </citation>
    <scope>NUCLEOTIDE SEQUENCE [LARGE SCALE GENOMIC DNA]</scope>
    <source>
        <strain evidence="2">MT8872</strain>
    </source>
</reference>
<feature type="compositionally biased region" description="Acidic residues" evidence="1">
    <location>
        <begin position="71"/>
        <end position="87"/>
    </location>
</feature>